<dbReference type="Pfam" id="PF00295">
    <property type="entry name" value="Glyco_hydro_28"/>
    <property type="match status" value="1"/>
</dbReference>
<evidence type="ECO:0000259" key="5">
    <source>
        <dbReference type="Pfam" id="PF12708"/>
    </source>
</evidence>
<dbReference type="InterPro" id="IPR012334">
    <property type="entry name" value="Pectin_lyas_fold"/>
</dbReference>
<dbReference type="InterPro" id="IPR006626">
    <property type="entry name" value="PbH1"/>
</dbReference>
<dbReference type="Proteomes" id="UP000650466">
    <property type="component" value="Unassembled WGS sequence"/>
</dbReference>
<dbReference type="AlphaFoldDB" id="A0A926QIN7"/>
<keyword evidence="2 4" id="KW-0378">Hydrolase</keyword>
<evidence type="ECO:0000256" key="1">
    <source>
        <dbReference type="ARBA" id="ARBA00008834"/>
    </source>
</evidence>
<gene>
    <name evidence="6" type="ORF">ICC18_05320</name>
</gene>
<evidence type="ECO:0000256" key="2">
    <source>
        <dbReference type="ARBA" id="ARBA00022801"/>
    </source>
</evidence>
<evidence type="ECO:0000313" key="7">
    <source>
        <dbReference type="Proteomes" id="UP000650466"/>
    </source>
</evidence>
<name>A0A926QIN7_9BACL</name>
<dbReference type="InterPro" id="IPR024535">
    <property type="entry name" value="RHGA/B-epi-like_pectate_lyase"/>
</dbReference>
<accession>A0A926QIN7</accession>
<sequence length="526" mass="57690">MQNAYAGVQARLAMPEVLLPDIPEREFYVVDFGAVGDGMTDNSEAFRQAIEACAAAGGGKVVIPAGIWLIGPLALRSKLEIHAEAGALVLFSKRFDDYPLIMSSYEGRPGIRCQSPLDGEGLTDVAITGEGVFDGGGEAWRPVKKWKMSEPQWKQLIESGGILDDTGQWWPTAAAMRGRAVAERLQQEGIVDAAAYQVIRDYLRPNLLSLRNCKRILLDGPTFQNSAAWCLHPWASEHVVIRNVMVRNPWFAQNGDGLDLDSCRYGIVENCSFDVGDDAICMKSGKDEAGRELGIPCEYITIRGCRVYHGHGGFVIGSEMSGGVRHVHVSDCTFIGTDIGLRFKSARGRGGTVEHIAIERIYMRDIQGEAISFHMFYAGKEGSGAAEEESMPVSVETPVFRHIDIRNITCAGAQTALLVNGLPEMPLEGLSVNNMIVSSERGIVCNNVTNLSLRNLKLRKVQGPLLQVHQCQDVILDQVSDEGAEDELVVSGKKTKNIEWNNTDASENRRKVTIAPEVVHQDTIHW</sequence>
<keyword evidence="7" id="KW-1185">Reference proteome</keyword>
<dbReference type="SUPFAM" id="SSF51126">
    <property type="entry name" value="Pectin lyase-like"/>
    <property type="match status" value="1"/>
</dbReference>
<dbReference type="InterPro" id="IPR011050">
    <property type="entry name" value="Pectin_lyase_fold/virulence"/>
</dbReference>
<evidence type="ECO:0000256" key="4">
    <source>
        <dbReference type="RuleBase" id="RU361169"/>
    </source>
</evidence>
<dbReference type="SMART" id="SM00710">
    <property type="entry name" value="PbH1"/>
    <property type="match status" value="5"/>
</dbReference>
<dbReference type="RefSeq" id="WP_188173344.1">
    <property type="nucleotide sequence ID" value="NZ_JACVVD010000002.1"/>
</dbReference>
<reference evidence="6" key="1">
    <citation type="submission" date="2020-09" db="EMBL/GenBank/DDBJ databases">
        <title>Draft Genome Sequence of Paenibacillus sp. WST5.</title>
        <authorList>
            <person name="Bao Z."/>
        </authorList>
    </citation>
    <scope>NUCLEOTIDE SEQUENCE</scope>
    <source>
        <strain evidence="6">WST5</strain>
    </source>
</reference>
<dbReference type="PANTHER" id="PTHR31339">
    <property type="entry name" value="PECTIN LYASE-RELATED"/>
    <property type="match status" value="1"/>
</dbReference>
<organism evidence="6 7">
    <name type="scientific">Paenibacillus sedimenti</name>
    <dbReference type="NCBI Taxonomy" id="2770274"/>
    <lineage>
        <taxon>Bacteria</taxon>
        <taxon>Bacillati</taxon>
        <taxon>Bacillota</taxon>
        <taxon>Bacilli</taxon>
        <taxon>Bacillales</taxon>
        <taxon>Paenibacillaceae</taxon>
        <taxon>Paenibacillus</taxon>
    </lineage>
</organism>
<dbReference type="GO" id="GO:0005975">
    <property type="term" value="P:carbohydrate metabolic process"/>
    <property type="evidence" value="ECO:0007669"/>
    <property type="project" value="InterPro"/>
</dbReference>
<evidence type="ECO:0000313" key="6">
    <source>
        <dbReference type="EMBL" id="MBD0379527.1"/>
    </source>
</evidence>
<dbReference type="EMBL" id="JACVVD010000002">
    <property type="protein sequence ID" value="MBD0379527.1"/>
    <property type="molecule type" value="Genomic_DNA"/>
</dbReference>
<dbReference type="PROSITE" id="PS00502">
    <property type="entry name" value="POLYGALACTURONASE"/>
    <property type="match status" value="1"/>
</dbReference>
<dbReference type="InterPro" id="IPR051801">
    <property type="entry name" value="GH28_Enzymes"/>
</dbReference>
<proteinExistence type="inferred from homology"/>
<dbReference type="InterPro" id="IPR000743">
    <property type="entry name" value="Glyco_hydro_28"/>
</dbReference>
<evidence type="ECO:0000256" key="3">
    <source>
        <dbReference type="ARBA" id="ARBA00023295"/>
    </source>
</evidence>
<comment type="caution">
    <text evidence="6">The sequence shown here is derived from an EMBL/GenBank/DDBJ whole genome shotgun (WGS) entry which is preliminary data.</text>
</comment>
<dbReference type="Pfam" id="PF12708">
    <property type="entry name" value="Pect-lyase_RHGA_epim"/>
    <property type="match status" value="1"/>
</dbReference>
<dbReference type="PANTHER" id="PTHR31339:SF9">
    <property type="entry name" value="PLASMIN AND FIBRONECTIN-BINDING PROTEIN A"/>
    <property type="match status" value="1"/>
</dbReference>
<keyword evidence="3 4" id="KW-0326">Glycosidase</keyword>
<comment type="similarity">
    <text evidence="1 4">Belongs to the glycosyl hydrolase 28 family.</text>
</comment>
<dbReference type="Gene3D" id="2.160.20.10">
    <property type="entry name" value="Single-stranded right-handed beta-helix, Pectin lyase-like"/>
    <property type="match status" value="1"/>
</dbReference>
<protein>
    <submittedName>
        <fullName evidence="6">Glycoside hydrolase family 28 protein</fullName>
    </submittedName>
</protein>
<feature type="domain" description="Rhamnogalacturonase A/B/Epimerase-like pectate lyase" evidence="5">
    <location>
        <begin position="29"/>
        <end position="70"/>
    </location>
</feature>
<dbReference type="GO" id="GO:0004650">
    <property type="term" value="F:polygalacturonase activity"/>
    <property type="evidence" value="ECO:0007669"/>
    <property type="project" value="InterPro"/>
</dbReference>